<protein>
    <submittedName>
        <fullName evidence="1">Uncharacterized protein</fullName>
    </submittedName>
</protein>
<name>A0ACB6ZCA1_THEGA</name>
<sequence length="163" mass="18012">LLSASQKRANHIQSEQKRRANIRRGYEALCETVPALREAIRKEEEEAAAASTIAGSGSLHGAARKKKSKNTNDDGEKVDGRAGPRSENIVLQKTVDYIQELNATRDDLLRRLAQARSALPPDHPLLTPQGTPNPATDQTVPLWEREWDYSPDADDEGSEDETT</sequence>
<feature type="non-terminal residue" evidence="1">
    <location>
        <position position="1"/>
    </location>
</feature>
<dbReference type="Proteomes" id="UP000886501">
    <property type="component" value="Unassembled WGS sequence"/>
</dbReference>
<reference evidence="1" key="2">
    <citation type="journal article" date="2020" name="Nat. Commun.">
        <title>Large-scale genome sequencing of mycorrhizal fungi provides insights into the early evolution of symbiotic traits.</title>
        <authorList>
            <person name="Miyauchi S."/>
            <person name="Kiss E."/>
            <person name="Kuo A."/>
            <person name="Drula E."/>
            <person name="Kohler A."/>
            <person name="Sanchez-Garcia M."/>
            <person name="Morin E."/>
            <person name="Andreopoulos B."/>
            <person name="Barry K.W."/>
            <person name="Bonito G."/>
            <person name="Buee M."/>
            <person name="Carver A."/>
            <person name="Chen C."/>
            <person name="Cichocki N."/>
            <person name="Clum A."/>
            <person name="Culley D."/>
            <person name="Crous P.W."/>
            <person name="Fauchery L."/>
            <person name="Girlanda M."/>
            <person name="Hayes R.D."/>
            <person name="Keri Z."/>
            <person name="LaButti K."/>
            <person name="Lipzen A."/>
            <person name="Lombard V."/>
            <person name="Magnuson J."/>
            <person name="Maillard F."/>
            <person name="Murat C."/>
            <person name="Nolan M."/>
            <person name="Ohm R.A."/>
            <person name="Pangilinan J."/>
            <person name="Pereira M.F."/>
            <person name="Perotto S."/>
            <person name="Peter M."/>
            <person name="Pfister S."/>
            <person name="Riley R."/>
            <person name="Sitrit Y."/>
            <person name="Stielow J.B."/>
            <person name="Szollosi G."/>
            <person name="Zifcakova L."/>
            <person name="Stursova M."/>
            <person name="Spatafora J.W."/>
            <person name="Tedersoo L."/>
            <person name="Vaario L.M."/>
            <person name="Yamada A."/>
            <person name="Yan M."/>
            <person name="Wang P."/>
            <person name="Xu J."/>
            <person name="Bruns T."/>
            <person name="Baldrian P."/>
            <person name="Vilgalys R."/>
            <person name="Dunand C."/>
            <person name="Henrissat B."/>
            <person name="Grigoriev I.V."/>
            <person name="Hibbett D."/>
            <person name="Nagy L.G."/>
            <person name="Martin F.M."/>
        </authorList>
    </citation>
    <scope>NUCLEOTIDE SEQUENCE</scope>
    <source>
        <strain evidence="1">P2</strain>
    </source>
</reference>
<proteinExistence type="predicted"/>
<reference evidence="1" key="1">
    <citation type="submission" date="2019-10" db="EMBL/GenBank/DDBJ databases">
        <authorList>
            <consortium name="DOE Joint Genome Institute"/>
            <person name="Kuo A."/>
            <person name="Miyauchi S."/>
            <person name="Kiss E."/>
            <person name="Drula E."/>
            <person name="Kohler A."/>
            <person name="Sanchez-Garcia M."/>
            <person name="Andreopoulos B."/>
            <person name="Barry K.W."/>
            <person name="Bonito G."/>
            <person name="Buee M."/>
            <person name="Carver A."/>
            <person name="Chen C."/>
            <person name="Cichocki N."/>
            <person name="Clum A."/>
            <person name="Culley D."/>
            <person name="Crous P.W."/>
            <person name="Fauchery L."/>
            <person name="Girlanda M."/>
            <person name="Hayes R."/>
            <person name="Keri Z."/>
            <person name="Labutti K."/>
            <person name="Lipzen A."/>
            <person name="Lombard V."/>
            <person name="Magnuson J."/>
            <person name="Maillard F."/>
            <person name="Morin E."/>
            <person name="Murat C."/>
            <person name="Nolan M."/>
            <person name="Ohm R."/>
            <person name="Pangilinan J."/>
            <person name="Pereira M."/>
            <person name="Perotto S."/>
            <person name="Peter M."/>
            <person name="Riley R."/>
            <person name="Sitrit Y."/>
            <person name="Stielow B."/>
            <person name="Szollosi G."/>
            <person name="Zifcakova L."/>
            <person name="Stursova M."/>
            <person name="Spatafora J.W."/>
            <person name="Tedersoo L."/>
            <person name="Vaario L.-M."/>
            <person name="Yamada A."/>
            <person name="Yan M."/>
            <person name="Wang P."/>
            <person name="Xu J."/>
            <person name="Bruns T."/>
            <person name="Baldrian P."/>
            <person name="Vilgalys R."/>
            <person name="Henrissat B."/>
            <person name="Grigoriev I.V."/>
            <person name="Hibbett D."/>
            <person name="Nagy L.G."/>
            <person name="Martin F.M."/>
        </authorList>
    </citation>
    <scope>NUCLEOTIDE SEQUENCE</scope>
    <source>
        <strain evidence="1">P2</strain>
    </source>
</reference>
<gene>
    <name evidence="1" type="ORF">BDM02DRAFT_3098606</name>
</gene>
<organism evidence="1 2">
    <name type="scientific">Thelephora ganbajun</name>
    <name type="common">Ganba fungus</name>
    <dbReference type="NCBI Taxonomy" id="370292"/>
    <lineage>
        <taxon>Eukaryota</taxon>
        <taxon>Fungi</taxon>
        <taxon>Dikarya</taxon>
        <taxon>Basidiomycota</taxon>
        <taxon>Agaricomycotina</taxon>
        <taxon>Agaricomycetes</taxon>
        <taxon>Thelephorales</taxon>
        <taxon>Thelephoraceae</taxon>
        <taxon>Thelephora</taxon>
    </lineage>
</organism>
<accession>A0ACB6ZCA1</accession>
<keyword evidence="2" id="KW-1185">Reference proteome</keyword>
<evidence type="ECO:0000313" key="2">
    <source>
        <dbReference type="Proteomes" id="UP000886501"/>
    </source>
</evidence>
<evidence type="ECO:0000313" key="1">
    <source>
        <dbReference type="EMBL" id="KAF9647152.1"/>
    </source>
</evidence>
<dbReference type="EMBL" id="MU118040">
    <property type="protein sequence ID" value="KAF9647152.1"/>
    <property type="molecule type" value="Genomic_DNA"/>
</dbReference>
<comment type="caution">
    <text evidence="1">The sequence shown here is derived from an EMBL/GenBank/DDBJ whole genome shotgun (WGS) entry which is preliminary data.</text>
</comment>